<dbReference type="InterPro" id="IPR002829">
    <property type="entry name" value="DUF116"/>
</dbReference>
<sequence length="234" mass="26225">MIRVPPWISLPVQILLYRPLACLAPWMDQDRYIARVVRTANACFRKRFEAVPYDQRLLFLPYCLRARDCPTRIDPELGLVCPAGCNGCLVGELKAEAERLGYMGVYVVVSGRLHRREGLLRSRDFIFDKIRRHRPRAVIGALCALDLTRKYLRLRNLSPRGAESGLGGVVPQGILLERPSCRHSEVDRAALEGLIQARADRAAACSRDRCSPKATSTTKEPESISKVTPMKGPS</sequence>
<name>A0A6N9TLH9_DISTH</name>
<feature type="region of interest" description="Disordered" evidence="1">
    <location>
        <begin position="205"/>
        <end position="234"/>
    </location>
</feature>
<comment type="caution">
    <text evidence="2">The sequence shown here is derived from an EMBL/GenBank/DDBJ whole genome shotgun (WGS) entry which is preliminary data.</text>
</comment>
<proteinExistence type="predicted"/>
<protein>
    <submittedName>
        <fullName evidence="2">DUF116 domain-containing protein</fullName>
    </submittedName>
</protein>
<dbReference type="EMBL" id="JAAGRR010000036">
    <property type="protein sequence ID" value="NDY42131.1"/>
    <property type="molecule type" value="Genomic_DNA"/>
</dbReference>
<dbReference type="Proteomes" id="UP000469346">
    <property type="component" value="Unassembled WGS sequence"/>
</dbReference>
<dbReference type="Pfam" id="PF01976">
    <property type="entry name" value="DUF116"/>
    <property type="match status" value="1"/>
</dbReference>
<keyword evidence="3" id="KW-1185">Reference proteome</keyword>
<dbReference type="PANTHER" id="PTHR43801">
    <property type="entry name" value="NUCLEOTIDE-BINDING PROTEIN-RELATED"/>
    <property type="match status" value="1"/>
</dbReference>
<reference evidence="2 3" key="1">
    <citation type="submission" date="2020-02" db="EMBL/GenBank/DDBJ databases">
        <title>Comparative genomics of sulfur disproportionating microorganisms.</title>
        <authorList>
            <person name="Ward L.M."/>
            <person name="Bertran E."/>
            <person name="Johnston D.T."/>
        </authorList>
    </citation>
    <scope>NUCLEOTIDE SEQUENCE [LARGE SCALE GENOMIC DNA]</scope>
    <source>
        <strain evidence="2 3">DSM 100025</strain>
    </source>
</reference>
<dbReference type="AlphaFoldDB" id="A0A6N9TLH9"/>
<evidence type="ECO:0000313" key="3">
    <source>
        <dbReference type="Proteomes" id="UP000469346"/>
    </source>
</evidence>
<accession>A0A6N9TLH9</accession>
<organism evidence="2 3">
    <name type="scientific">Dissulfurirhabdus thermomarina</name>
    <dbReference type="NCBI Taxonomy" id="1765737"/>
    <lineage>
        <taxon>Bacteria</taxon>
        <taxon>Deltaproteobacteria</taxon>
        <taxon>Dissulfurirhabdaceae</taxon>
        <taxon>Dissulfurirhabdus</taxon>
    </lineage>
</organism>
<gene>
    <name evidence="2" type="ORF">G3N55_04635</name>
</gene>
<evidence type="ECO:0000313" key="2">
    <source>
        <dbReference type="EMBL" id="NDY42131.1"/>
    </source>
</evidence>
<dbReference type="PANTHER" id="PTHR43801:SF1">
    <property type="entry name" value="POLYPRENYL SYNTHETASE"/>
    <property type="match status" value="1"/>
</dbReference>
<evidence type="ECO:0000256" key="1">
    <source>
        <dbReference type="SAM" id="MobiDB-lite"/>
    </source>
</evidence>